<feature type="region of interest" description="Disordered" evidence="1">
    <location>
        <begin position="173"/>
        <end position="258"/>
    </location>
</feature>
<feature type="region of interest" description="Disordered" evidence="1">
    <location>
        <begin position="536"/>
        <end position="565"/>
    </location>
</feature>
<feature type="transmembrane region" description="Helical" evidence="2">
    <location>
        <begin position="21"/>
        <end position="49"/>
    </location>
</feature>
<comment type="caution">
    <text evidence="3">The sequence shown here is derived from an EMBL/GenBank/DDBJ whole genome shotgun (WGS) entry which is preliminary data.</text>
</comment>
<protein>
    <submittedName>
        <fullName evidence="3">Uncharacterized protein</fullName>
    </submittedName>
</protein>
<evidence type="ECO:0000256" key="1">
    <source>
        <dbReference type="SAM" id="MobiDB-lite"/>
    </source>
</evidence>
<feature type="compositionally biased region" description="Polar residues" evidence="1">
    <location>
        <begin position="353"/>
        <end position="364"/>
    </location>
</feature>
<sequence>MQPLTSPSSNALGMPGRVFDIFLLGLFISLDIAFAIFIFVLSTALPYIFTPIPSENPPEEPLVVHLASVSVGHTMAGAWIEDSDTKDTHRQGSSHTKLSSSFGAPGFGQRGDGDDKVNAGRGGERAQNGGTESRSERSDARNIKEIDSSLRIVIEKRVITRRISIVSEDGLDIMSNIDDGDSINLDLNPDSKPTEETEDIAANKTRSDGDEGDSGDEGSTRSDVDGAGRHIGEDEGEGGNSGVGDDQNSQGTSSLKGKSGTYNRVVIVSDSEDSDDESVPAIMYQCVVVLSDSEGSENEGSTGANSPVPQQRPCPGFDNSDTGSIPYNGDMDSNDEPVPEQRPSPGFDDSDTEATPNVCDTESPATDEYANIPYSPPIYNPNAGYDAGAPGTSTHPSDERDVSNSPPIYNSDAGRHSPSLHSDICRSPFVSGSDIGPNPFLDTPASQNPVTNKLIIYSPIIVDSAPHSPFPVASAPRSPIPINSVGLFPFPNSFPNPVDYHATAIHANHDHHDSDVSDLVMDESMNDSLRDELCEAGGAGLPANVNDDEHGRGHGQATGEEAVDGEDGVRQFATQEELDAHLFALHGCICHLGE</sequence>
<feature type="compositionally biased region" description="Polar residues" evidence="1">
    <location>
        <begin position="298"/>
        <end position="309"/>
    </location>
</feature>
<name>A0A8H6H6A6_9AGAR</name>
<feature type="compositionally biased region" description="Polar residues" evidence="1">
    <location>
        <begin position="246"/>
        <end position="258"/>
    </location>
</feature>
<evidence type="ECO:0000313" key="3">
    <source>
        <dbReference type="EMBL" id="KAF6741204.1"/>
    </source>
</evidence>
<feature type="compositionally biased region" description="Polar residues" evidence="1">
    <location>
        <begin position="91"/>
        <end position="102"/>
    </location>
</feature>
<feature type="region of interest" description="Disordered" evidence="1">
    <location>
        <begin position="84"/>
        <end position="140"/>
    </location>
</feature>
<dbReference type="AlphaFoldDB" id="A0A8H6H6A6"/>
<dbReference type="EMBL" id="JACGCI010000275">
    <property type="protein sequence ID" value="KAF6741204.1"/>
    <property type="molecule type" value="Genomic_DNA"/>
</dbReference>
<accession>A0A8H6H6A6</accession>
<organism evidence="3 4">
    <name type="scientific">Ephemerocybe angulata</name>
    <dbReference type="NCBI Taxonomy" id="980116"/>
    <lineage>
        <taxon>Eukaryota</taxon>
        <taxon>Fungi</taxon>
        <taxon>Dikarya</taxon>
        <taxon>Basidiomycota</taxon>
        <taxon>Agaricomycotina</taxon>
        <taxon>Agaricomycetes</taxon>
        <taxon>Agaricomycetidae</taxon>
        <taxon>Agaricales</taxon>
        <taxon>Agaricineae</taxon>
        <taxon>Psathyrellaceae</taxon>
        <taxon>Ephemerocybe</taxon>
    </lineage>
</organism>
<keyword evidence="4" id="KW-1185">Reference proteome</keyword>
<evidence type="ECO:0000256" key="2">
    <source>
        <dbReference type="SAM" id="Phobius"/>
    </source>
</evidence>
<dbReference type="Proteomes" id="UP000521943">
    <property type="component" value="Unassembled WGS sequence"/>
</dbReference>
<keyword evidence="2" id="KW-0812">Transmembrane</keyword>
<feature type="compositionally biased region" description="Basic and acidic residues" evidence="1">
    <location>
        <begin position="111"/>
        <end position="124"/>
    </location>
</feature>
<proteinExistence type="predicted"/>
<gene>
    <name evidence="3" type="ORF">DFP72DRAFT_862859</name>
</gene>
<evidence type="ECO:0000313" key="4">
    <source>
        <dbReference type="Proteomes" id="UP000521943"/>
    </source>
</evidence>
<keyword evidence="2" id="KW-1133">Transmembrane helix</keyword>
<keyword evidence="2" id="KW-0472">Membrane</keyword>
<reference evidence="3 4" key="1">
    <citation type="submission" date="2020-07" db="EMBL/GenBank/DDBJ databases">
        <title>Comparative genomics of pyrophilous fungi reveals a link between fire events and developmental genes.</title>
        <authorList>
            <consortium name="DOE Joint Genome Institute"/>
            <person name="Steindorff A.S."/>
            <person name="Carver A."/>
            <person name="Calhoun S."/>
            <person name="Stillman K."/>
            <person name="Liu H."/>
            <person name="Lipzen A."/>
            <person name="Pangilinan J."/>
            <person name="Labutti K."/>
            <person name="Bruns T.D."/>
            <person name="Grigoriev I.V."/>
        </authorList>
    </citation>
    <scope>NUCLEOTIDE SEQUENCE [LARGE SCALE GENOMIC DNA]</scope>
    <source>
        <strain evidence="3 4">CBS 144469</strain>
    </source>
</reference>
<feature type="compositionally biased region" description="Basic and acidic residues" evidence="1">
    <location>
        <begin position="218"/>
        <end position="233"/>
    </location>
</feature>
<feature type="region of interest" description="Disordered" evidence="1">
    <location>
        <begin position="293"/>
        <end position="419"/>
    </location>
</feature>